<sequence>MTGEVTVPLLPCAAVDDMVAFYDTLGFRRTSARRSRTPTSWCGRAATKILDGALAREPDAPERVEALTDLLPGGDARGLGPEQ</sequence>
<gene>
    <name evidence="1" type="ORF">FHR82_006694</name>
</gene>
<dbReference type="RefSeq" id="WP_221464548.1">
    <property type="nucleotide sequence ID" value="NZ_JACHJQ010000007.1"/>
</dbReference>
<organism evidence="1 2">
    <name type="scientific">Actinophytocola algeriensis</name>
    <dbReference type="NCBI Taxonomy" id="1768010"/>
    <lineage>
        <taxon>Bacteria</taxon>
        <taxon>Bacillati</taxon>
        <taxon>Actinomycetota</taxon>
        <taxon>Actinomycetes</taxon>
        <taxon>Pseudonocardiales</taxon>
        <taxon>Pseudonocardiaceae</taxon>
    </lineage>
</organism>
<proteinExistence type="predicted"/>
<comment type="caution">
    <text evidence="1">The sequence shown here is derived from an EMBL/GenBank/DDBJ whole genome shotgun (WGS) entry which is preliminary data.</text>
</comment>
<dbReference type="Gene3D" id="3.10.180.10">
    <property type="entry name" value="2,3-Dihydroxybiphenyl 1,2-Dioxygenase, domain 1"/>
    <property type="match status" value="1"/>
</dbReference>
<name>A0A7W7QC63_9PSEU</name>
<accession>A0A7W7QC63</accession>
<dbReference type="AlphaFoldDB" id="A0A7W7QC63"/>
<evidence type="ECO:0000313" key="1">
    <source>
        <dbReference type="EMBL" id="MBB4910436.1"/>
    </source>
</evidence>
<dbReference type="EMBL" id="JACHJQ010000007">
    <property type="protein sequence ID" value="MBB4910436.1"/>
    <property type="molecule type" value="Genomic_DNA"/>
</dbReference>
<keyword evidence="2" id="KW-1185">Reference proteome</keyword>
<evidence type="ECO:0000313" key="2">
    <source>
        <dbReference type="Proteomes" id="UP000520767"/>
    </source>
</evidence>
<protein>
    <submittedName>
        <fullName evidence="1">Uncharacterized protein</fullName>
    </submittedName>
</protein>
<reference evidence="1 2" key="1">
    <citation type="submission" date="2020-08" db="EMBL/GenBank/DDBJ databases">
        <title>Genomic Encyclopedia of Type Strains, Phase III (KMG-III): the genomes of soil and plant-associated and newly described type strains.</title>
        <authorList>
            <person name="Whitman W."/>
        </authorList>
    </citation>
    <scope>NUCLEOTIDE SEQUENCE [LARGE SCALE GENOMIC DNA]</scope>
    <source>
        <strain evidence="1 2">CECT 8960</strain>
    </source>
</reference>
<dbReference type="Proteomes" id="UP000520767">
    <property type="component" value="Unassembled WGS sequence"/>
</dbReference>
<dbReference type="InterPro" id="IPR029068">
    <property type="entry name" value="Glyas_Bleomycin-R_OHBP_Dase"/>
</dbReference>